<gene>
    <name evidence="3" type="ORF">RISK_002896</name>
</gene>
<keyword evidence="1" id="KW-0472">Membrane</keyword>
<dbReference type="InterPro" id="IPR045584">
    <property type="entry name" value="Pilin-like"/>
</dbReference>
<dbReference type="AlphaFoldDB" id="A0A0J1EHW1"/>
<dbReference type="InterPro" id="IPR011453">
    <property type="entry name" value="DUF1559"/>
</dbReference>
<accession>A0A0J1EHW1</accession>
<evidence type="ECO:0000256" key="1">
    <source>
        <dbReference type="SAM" id="Phobius"/>
    </source>
</evidence>
<comment type="caution">
    <text evidence="3">The sequence shown here is derived from an EMBL/GenBank/DDBJ whole genome shotgun (WGS) entry which is preliminary data.</text>
</comment>
<feature type="transmembrane region" description="Helical" evidence="1">
    <location>
        <begin position="26"/>
        <end position="47"/>
    </location>
</feature>
<name>A0A0J1EHW1_RHOIS</name>
<sequence length="404" mass="44410">MHLRRCSQFPELRGATMTGNRSGLTLLEVAVVLICIVIVMALLLPAINGPHSGRRNQCSTQIKNLSLAAIQYSAAKDQLPGWAMEFGHFGWDPETETVLSSLVDPSADSPEANSQNLSPHRKIGTWAVALLPWLDAQPTYEHWTEDRFPILTQAEGSTTGFSGQGFHPLAAPNLAIMQCPTDPTQSEDDGRNSYVANAGVFFPPNDMISGQHAIFHPDGTTKTVTFAESMSKQFGALGNQVSARLERSDAEARVPIAKPIQLDDIRDGAGNTVLFSESLHALSWHRSGFVNDEDLTFENHPDEVLYPTLSRFTNTMVWHGVDWSNNKQPREIHRINGERALTETMQMNSTNAADLARPSSAHIEGVNAAMADGGTRFISETIDHRVWQSLMTPRGREPISDDAM</sequence>
<dbReference type="PANTHER" id="PTHR30093">
    <property type="entry name" value="GENERAL SECRETION PATHWAY PROTEIN G"/>
    <property type="match status" value="1"/>
</dbReference>
<evidence type="ECO:0000259" key="2">
    <source>
        <dbReference type="Pfam" id="PF07596"/>
    </source>
</evidence>
<dbReference type="PANTHER" id="PTHR30093:SF2">
    <property type="entry name" value="TYPE II SECRETION SYSTEM PROTEIN H"/>
    <property type="match status" value="1"/>
</dbReference>
<reference evidence="3" key="1">
    <citation type="submission" date="2015-05" db="EMBL/GenBank/DDBJ databases">
        <title>Permanent draft genome of Rhodopirellula islandicus K833.</title>
        <authorList>
            <person name="Kizina J."/>
            <person name="Richter M."/>
            <person name="Glockner F.O."/>
            <person name="Harder J."/>
        </authorList>
    </citation>
    <scope>NUCLEOTIDE SEQUENCE [LARGE SCALE GENOMIC DNA]</scope>
    <source>
        <strain evidence="3">K833</strain>
    </source>
</reference>
<dbReference type="Pfam" id="PF07596">
    <property type="entry name" value="SBP_bac_10"/>
    <property type="match status" value="1"/>
</dbReference>
<dbReference type="STRING" id="595434.RISK_002896"/>
<evidence type="ECO:0000313" key="4">
    <source>
        <dbReference type="Proteomes" id="UP000036367"/>
    </source>
</evidence>
<dbReference type="SUPFAM" id="SSF54523">
    <property type="entry name" value="Pili subunits"/>
    <property type="match status" value="1"/>
</dbReference>
<proteinExistence type="predicted"/>
<dbReference type="EMBL" id="LECT01000023">
    <property type="protein sequence ID" value="KLU05134.1"/>
    <property type="molecule type" value="Genomic_DNA"/>
</dbReference>
<dbReference type="PATRIC" id="fig|595434.4.peg.2762"/>
<keyword evidence="4" id="KW-1185">Reference proteome</keyword>
<protein>
    <recommendedName>
        <fullName evidence="2">DUF1559 domain-containing protein</fullName>
    </recommendedName>
</protein>
<keyword evidence="1" id="KW-0812">Transmembrane</keyword>
<feature type="domain" description="DUF1559" evidence="2">
    <location>
        <begin position="53"/>
        <end position="384"/>
    </location>
</feature>
<dbReference type="Proteomes" id="UP000036367">
    <property type="component" value="Unassembled WGS sequence"/>
</dbReference>
<keyword evidence="1" id="KW-1133">Transmembrane helix</keyword>
<organism evidence="3 4">
    <name type="scientific">Rhodopirellula islandica</name>
    <dbReference type="NCBI Taxonomy" id="595434"/>
    <lineage>
        <taxon>Bacteria</taxon>
        <taxon>Pseudomonadati</taxon>
        <taxon>Planctomycetota</taxon>
        <taxon>Planctomycetia</taxon>
        <taxon>Pirellulales</taxon>
        <taxon>Pirellulaceae</taxon>
        <taxon>Rhodopirellula</taxon>
    </lineage>
</organism>
<evidence type="ECO:0000313" key="3">
    <source>
        <dbReference type="EMBL" id="KLU05134.1"/>
    </source>
</evidence>